<keyword evidence="3" id="KW-1185">Reference proteome</keyword>
<proteinExistence type="predicted"/>
<dbReference type="InterPro" id="IPR058593">
    <property type="entry name" value="ARB_07466-like_C"/>
</dbReference>
<dbReference type="OrthoDB" id="7671932at2"/>
<dbReference type="EMBL" id="FOLQ01000023">
    <property type="protein sequence ID" value="SFE97123.1"/>
    <property type="molecule type" value="Genomic_DNA"/>
</dbReference>
<accession>A0A1I2EWN4</accession>
<name>A0A1I2EWN4_9BACT</name>
<evidence type="ECO:0000313" key="3">
    <source>
        <dbReference type="Proteomes" id="UP000198598"/>
    </source>
</evidence>
<reference evidence="2 3" key="1">
    <citation type="submission" date="2016-10" db="EMBL/GenBank/DDBJ databases">
        <authorList>
            <person name="de Groot N.N."/>
        </authorList>
    </citation>
    <scope>NUCLEOTIDE SEQUENCE [LARGE SCALE GENOMIC DNA]</scope>
    <source>
        <strain evidence="2 3">DSM 26130</strain>
    </source>
</reference>
<organism evidence="2 3">
    <name type="scientific">Spirosoma endophyticum</name>
    <dbReference type="NCBI Taxonomy" id="662367"/>
    <lineage>
        <taxon>Bacteria</taxon>
        <taxon>Pseudomonadati</taxon>
        <taxon>Bacteroidota</taxon>
        <taxon>Cytophagia</taxon>
        <taxon>Cytophagales</taxon>
        <taxon>Cytophagaceae</taxon>
        <taxon>Spirosoma</taxon>
    </lineage>
</organism>
<sequence length="164" mass="18187">MSDLSNVNWRKTQPLVKYVQELVPDYFPVIPKNHPAGRGVGGYVNRTTHTGGFSAHAEGRAADIYLDAYDLEQLRIGNALMDGFIEYSRNLGVDHIIWNGQIWSLTKGGPRPYTGGNGPHTNHVHVAFTRAGSQSKNAYLKQMLDEITLSLTISEIGYAFGHIF</sequence>
<gene>
    <name evidence="2" type="ORF">SAMN05216167_12376</name>
</gene>
<feature type="domain" description="ARB-07466-like C-terminal" evidence="1">
    <location>
        <begin position="38"/>
        <end position="124"/>
    </location>
</feature>
<protein>
    <recommendedName>
        <fullName evidence="1">ARB-07466-like C-terminal domain-containing protein</fullName>
    </recommendedName>
</protein>
<evidence type="ECO:0000259" key="1">
    <source>
        <dbReference type="Pfam" id="PF26571"/>
    </source>
</evidence>
<dbReference type="STRING" id="662367.SAMN05216167_12376"/>
<dbReference type="AlphaFoldDB" id="A0A1I2EWN4"/>
<dbReference type="Pfam" id="PF26571">
    <property type="entry name" value="VldE"/>
    <property type="match status" value="1"/>
</dbReference>
<dbReference type="Proteomes" id="UP000198598">
    <property type="component" value="Unassembled WGS sequence"/>
</dbReference>
<evidence type="ECO:0000313" key="2">
    <source>
        <dbReference type="EMBL" id="SFE97123.1"/>
    </source>
</evidence>
<dbReference type="RefSeq" id="WP_093833491.1">
    <property type="nucleotide sequence ID" value="NZ_FOLQ01000023.1"/>
</dbReference>